<dbReference type="STRING" id="582744.Msip34_1055"/>
<dbReference type="OrthoDB" id="5749006at2"/>
<dbReference type="InterPro" id="IPR052894">
    <property type="entry name" value="AsmA-related"/>
</dbReference>
<feature type="domain" description="AsmA" evidence="2">
    <location>
        <begin position="15"/>
        <end position="146"/>
    </location>
</feature>
<dbReference type="KEGG" id="mei:Msip34_1055"/>
<dbReference type="PANTHER" id="PTHR30441">
    <property type="entry name" value="DUF748 DOMAIN-CONTAINING PROTEIN"/>
    <property type="match status" value="1"/>
</dbReference>
<evidence type="ECO:0000256" key="1">
    <source>
        <dbReference type="SAM" id="MobiDB-lite"/>
    </source>
</evidence>
<dbReference type="Proteomes" id="UP000002743">
    <property type="component" value="Chromosome"/>
</dbReference>
<dbReference type="InterPro" id="IPR007844">
    <property type="entry name" value="AsmA"/>
</dbReference>
<organism evidence="3 4">
    <name type="scientific">Methylovorus glucosotrophus (strain SIP3-4)</name>
    <dbReference type="NCBI Taxonomy" id="582744"/>
    <lineage>
        <taxon>Bacteria</taxon>
        <taxon>Pseudomonadati</taxon>
        <taxon>Pseudomonadota</taxon>
        <taxon>Betaproteobacteria</taxon>
        <taxon>Nitrosomonadales</taxon>
        <taxon>Methylophilaceae</taxon>
        <taxon>Methylovorus</taxon>
    </lineage>
</organism>
<evidence type="ECO:0000259" key="2">
    <source>
        <dbReference type="Pfam" id="PF05170"/>
    </source>
</evidence>
<dbReference type="GO" id="GO:0005886">
    <property type="term" value="C:plasma membrane"/>
    <property type="evidence" value="ECO:0007669"/>
    <property type="project" value="TreeGrafter"/>
</dbReference>
<reference evidence="3 4" key="2">
    <citation type="journal article" date="2011" name="J. Bacteriol.">
        <title>Genomes of three methylotrophs from a single niche uncover genetic and metabolic divergence of Methylophilaceae.</title>
        <authorList>
            <person name="Lapidus A."/>
            <person name="Clum A."/>
            <person name="Labutti K."/>
            <person name="Kaluzhnaya M.G."/>
            <person name="Lim S."/>
            <person name="Beck D.A."/>
            <person name="Glavina Del Rio T."/>
            <person name="Nolan M."/>
            <person name="Mavromatis K."/>
            <person name="Huntemann M."/>
            <person name="Lucas S."/>
            <person name="Lidstrom M.E."/>
            <person name="Ivanova N."/>
            <person name="Chistoserdova L."/>
        </authorList>
    </citation>
    <scope>NUCLEOTIDE SEQUENCE [LARGE SCALE GENOMIC DNA]</scope>
    <source>
        <strain evidence="3 4">SIP3-4</strain>
    </source>
</reference>
<reference evidence="4" key="1">
    <citation type="submission" date="2009-07" db="EMBL/GenBank/DDBJ databases">
        <title>Complete sequence of chromosome of Methylovorus sp. SIP3-4.</title>
        <authorList>
            <person name="Lucas S."/>
            <person name="Copeland A."/>
            <person name="Lapidus A."/>
            <person name="Glavina del Rio T."/>
            <person name="Tice H."/>
            <person name="Bruce D."/>
            <person name="Goodwin L."/>
            <person name="Pitluck S."/>
            <person name="Clum A."/>
            <person name="Larimer F."/>
            <person name="Land M."/>
            <person name="Hauser L."/>
            <person name="Kyrpides N."/>
            <person name="Mikhailova N."/>
            <person name="Kayluzhnaya M."/>
            <person name="Chistoserdova L."/>
        </authorList>
    </citation>
    <scope>NUCLEOTIDE SEQUENCE [LARGE SCALE GENOMIC DNA]</scope>
    <source>
        <strain evidence="4">SIP3-4</strain>
    </source>
</reference>
<sequence length="687" mass="74490" precursor="true">MPPLFSRPLFRTFWITLLLLLIALGACELAGWPFLRAPAQQFLSEKLERKIVITAPFELHLLGGIYLRAGGLNISAPDAFKVPHFVDVKEAELRLRYRDLLALQPGDAYRIKSLRVQEIDARVLRNRDGVSTWQFKQDDQEPPRPFPIFENLVIHNGTAVVRDALSEADLDLRFNTQEGTEQTASKPASAAMQSNVDIEGKLHKEALRGHLATSGFLPIASLKENNDTVRSKGWVEYGGLRADFDGQVADALGEQSIKGTLTVKGPSLSLFGNLVSTVLPTTAPFTLTTRLQKEGGLWLADVTSAHIGSSDLTGKFKYDLRPTTPLLTGDIRGKRFVLADLGPAFGTATEAEAGDNTPRTRAIPDKPLNLPALNKMDARISILMDYVDLGSAFQRPIAPLKATLQLEKGKLGLADIDASTADGSLSGMISVDASKLNGLEADVKKLPPEAIPVWRAELAWKNIDLYKWLKISQTQRENAKKENKPEPQPYLTGRLNGKAKLDGKGQTTAELLGSLDGNVFMTVRDGSVSHLIVEALGLDIAQALGVMIQGDSPVPLQCAVIDMQATHGILSPRVGLMDTPVTRVLTDGHIDMGKEQLDLRLVAKPKNVSPLTVRSPIHVQGSFLQPEVSIEKTPIALRVIGGIALGLINPLAAILPFVDPGNGKQASCAEVLQQLKQEATPGKTSSR</sequence>
<evidence type="ECO:0000313" key="3">
    <source>
        <dbReference type="EMBL" id="ACT50302.1"/>
    </source>
</evidence>
<name>C6XCM7_METGS</name>
<protein>
    <submittedName>
        <fullName evidence="3">AsmA family protein</fullName>
    </submittedName>
</protein>
<gene>
    <name evidence="3" type="ordered locus">Msip34_1055</name>
</gene>
<accession>C6XCM7</accession>
<feature type="region of interest" description="Disordered" evidence="1">
    <location>
        <begin position="476"/>
        <end position="497"/>
    </location>
</feature>
<evidence type="ECO:0000313" key="4">
    <source>
        <dbReference type="Proteomes" id="UP000002743"/>
    </source>
</evidence>
<feature type="domain" description="AsmA" evidence="2">
    <location>
        <begin position="489"/>
        <end position="572"/>
    </location>
</feature>
<dbReference type="AlphaFoldDB" id="C6XCM7"/>
<dbReference type="PANTHER" id="PTHR30441:SF4">
    <property type="entry name" value="PROTEIN ASMA"/>
    <property type="match status" value="1"/>
</dbReference>
<keyword evidence="4" id="KW-1185">Reference proteome</keyword>
<dbReference type="GO" id="GO:0090313">
    <property type="term" value="P:regulation of protein targeting to membrane"/>
    <property type="evidence" value="ECO:0007669"/>
    <property type="project" value="TreeGrafter"/>
</dbReference>
<dbReference type="HOGENOM" id="CLU_017234_2_0_4"/>
<dbReference type="PROSITE" id="PS51257">
    <property type="entry name" value="PROKAR_LIPOPROTEIN"/>
    <property type="match status" value="1"/>
</dbReference>
<dbReference type="eggNOG" id="COG2982">
    <property type="taxonomic scope" value="Bacteria"/>
</dbReference>
<dbReference type="RefSeq" id="WP_015829823.1">
    <property type="nucleotide sequence ID" value="NC_012969.1"/>
</dbReference>
<proteinExistence type="predicted"/>
<dbReference type="Pfam" id="PF05170">
    <property type="entry name" value="AsmA"/>
    <property type="match status" value="2"/>
</dbReference>
<dbReference type="EMBL" id="CP001674">
    <property type="protein sequence ID" value="ACT50302.1"/>
    <property type="molecule type" value="Genomic_DNA"/>
</dbReference>